<evidence type="ECO:0000313" key="5">
    <source>
        <dbReference type="EMBL" id="CAB4986202.1"/>
    </source>
</evidence>
<dbReference type="InterPro" id="IPR025652">
    <property type="entry name" value="TesB_C"/>
</dbReference>
<dbReference type="AlphaFoldDB" id="A0A6J7N561"/>
<dbReference type="PANTHER" id="PTHR11066:SF34">
    <property type="entry name" value="ACYL-COENZYME A THIOESTERASE 8"/>
    <property type="match status" value="1"/>
</dbReference>
<dbReference type="GO" id="GO:0006637">
    <property type="term" value="P:acyl-CoA metabolic process"/>
    <property type="evidence" value="ECO:0007669"/>
    <property type="project" value="InterPro"/>
</dbReference>
<reference evidence="5" key="1">
    <citation type="submission" date="2020-05" db="EMBL/GenBank/DDBJ databases">
        <authorList>
            <person name="Chiriac C."/>
            <person name="Salcher M."/>
            <person name="Ghai R."/>
            <person name="Kavagutti S V."/>
        </authorList>
    </citation>
    <scope>NUCLEOTIDE SEQUENCE</scope>
</reference>
<dbReference type="EMBL" id="CAFBOR010000075">
    <property type="protein sequence ID" value="CAB4986202.1"/>
    <property type="molecule type" value="Genomic_DNA"/>
</dbReference>
<dbReference type="InterPro" id="IPR029069">
    <property type="entry name" value="HotDog_dom_sf"/>
</dbReference>
<comment type="similarity">
    <text evidence="1">Belongs to the C/M/P thioester hydrolase family.</text>
</comment>
<evidence type="ECO:0000259" key="4">
    <source>
        <dbReference type="Pfam" id="PF13622"/>
    </source>
</evidence>
<gene>
    <name evidence="5" type="ORF">UFOPK3974_00671</name>
    <name evidence="6" type="ORF">UFOPK4071_00300</name>
</gene>
<dbReference type="CDD" id="cd03445">
    <property type="entry name" value="Thioesterase_II_repeat2"/>
    <property type="match status" value="1"/>
</dbReference>
<dbReference type="InterPro" id="IPR042171">
    <property type="entry name" value="Acyl-CoA_hotdog"/>
</dbReference>
<feature type="domain" description="Acyl-CoA thioesterase-like N-terminal HotDog" evidence="4">
    <location>
        <begin position="45"/>
        <end position="123"/>
    </location>
</feature>
<accession>A0A6J7N561</accession>
<evidence type="ECO:0000256" key="1">
    <source>
        <dbReference type="ARBA" id="ARBA00006538"/>
    </source>
</evidence>
<protein>
    <submittedName>
        <fullName evidence="5">Unannotated protein</fullName>
    </submittedName>
</protein>
<dbReference type="InterPro" id="IPR049449">
    <property type="entry name" value="TesB_ACOT8-like_N"/>
</dbReference>
<organism evidence="5">
    <name type="scientific">freshwater metagenome</name>
    <dbReference type="NCBI Taxonomy" id="449393"/>
    <lineage>
        <taxon>unclassified sequences</taxon>
        <taxon>metagenomes</taxon>
        <taxon>ecological metagenomes</taxon>
    </lineage>
</organism>
<dbReference type="GO" id="GO:0047617">
    <property type="term" value="F:fatty acyl-CoA hydrolase activity"/>
    <property type="evidence" value="ECO:0007669"/>
    <property type="project" value="InterPro"/>
</dbReference>
<evidence type="ECO:0000313" key="6">
    <source>
        <dbReference type="EMBL" id="CAB5003641.1"/>
    </source>
</evidence>
<dbReference type="EMBL" id="CAFBPF010000021">
    <property type="protein sequence ID" value="CAB5003641.1"/>
    <property type="molecule type" value="Genomic_DNA"/>
</dbReference>
<dbReference type="CDD" id="cd03444">
    <property type="entry name" value="Thioesterase_II_repeat1"/>
    <property type="match status" value="1"/>
</dbReference>
<name>A0A6J7N561_9ZZZZ</name>
<proteinExistence type="inferred from homology"/>
<dbReference type="InterPro" id="IPR003703">
    <property type="entry name" value="Acyl_CoA_thio"/>
</dbReference>
<dbReference type="Pfam" id="PF13622">
    <property type="entry name" value="4HBT_3"/>
    <property type="match status" value="1"/>
</dbReference>
<dbReference type="Gene3D" id="2.40.160.210">
    <property type="entry name" value="Acyl-CoA thioesterase, double hotdog domain"/>
    <property type="match status" value="1"/>
</dbReference>
<feature type="domain" description="Acyl-CoA thioesterase 2 C-terminal" evidence="3">
    <location>
        <begin position="167"/>
        <end position="273"/>
    </location>
</feature>
<dbReference type="SUPFAM" id="SSF54637">
    <property type="entry name" value="Thioesterase/thiol ester dehydrase-isomerase"/>
    <property type="match status" value="2"/>
</dbReference>
<evidence type="ECO:0000256" key="2">
    <source>
        <dbReference type="ARBA" id="ARBA00022801"/>
    </source>
</evidence>
<dbReference type="Pfam" id="PF02551">
    <property type="entry name" value="Acyl_CoA_thio"/>
    <property type="match status" value="1"/>
</dbReference>
<evidence type="ECO:0000259" key="3">
    <source>
        <dbReference type="Pfam" id="PF02551"/>
    </source>
</evidence>
<dbReference type="PANTHER" id="PTHR11066">
    <property type="entry name" value="ACYL-COA THIOESTERASE"/>
    <property type="match status" value="1"/>
</dbReference>
<dbReference type="GO" id="GO:0009062">
    <property type="term" value="P:fatty acid catabolic process"/>
    <property type="evidence" value="ECO:0007669"/>
    <property type="project" value="TreeGrafter"/>
</dbReference>
<keyword evidence="2" id="KW-0378">Hydrolase</keyword>
<sequence>MRRHSAWQALGMSVSIHSVDSLRTLLELEQVKPDAFLGAGPNLGWGRIYGGQVVSQALRAAGLTVSASHRVHSFHAYFVRAGVETETVLYEVERVRDGKSFTTRQVVAYQAGGAILNLIASFQADEDGEDVQSRLFPHATPSPDRLESMPTDLFFDHRFVRHGNDPSPRATSWLKVIGDLGDDPMVHACALAYLSDEDLLGVALLPHSLAGDWDSMMNASLDHAVWFHRPVRADQWLLFDLEGSGIANARGHAFARVFTADGLHVATVAQEGLGRARR</sequence>